<sequence length="102" mass="11997">MERREKLLKKGSKEEALACCPAKVKYDQWEQLVEYWSMDTVQTAVEIKERPHRCGRKVFAITREEIQEEGEETNSMLSISEEAANVINSMKERLMEFLLRSK</sequence>
<evidence type="ECO:0000313" key="1">
    <source>
        <dbReference type="EMBL" id="KAI5663551.1"/>
    </source>
</evidence>
<dbReference type="EMBL" id="CM044705">
    <property type="protein sequence ID" value="KAI5663551.1"/>
    <property type="molecule type" value="Genomic_DNA"/>
</dbReference>
<organism evidence="1 2">
    <name type="scientific">Catharanthus roseus</name>
    <name type="common">Madagascar periwinkle</name>
    <name type="synonym">Vinca rosea</name>
    <dbReference type="NCBI Taxonomy" id="4058"/>
    <lineage>
        <taxon>Eukaryota</taxon>
        <taxon>Viridiplantae</taxon>
        <taxon>Streptophyta</taxon>
        <taxon>Embryophyta</taxon>
        <taxon>Tracheophyta</taxon>
        <taxon>Spermatophyta</taxon>
        <taxon>Magnoliopsida</taxon>
        <taxon>eudicotyledons</taxon>
        <taxon>Gunneridae</taxon>
        <taxon>Pentapetalae</taxon>
        <taxon>asterids</taxon>
        <taxon>lamiids</taxon>
        <taxon>Gentianales</taxon>
        <taxon>Apocynaceae</taxon>
        <taxon>Rauvolfioideae</taxon>
        <taxon>Vinceae</taxon>
        <taxon>Catharanthinae</taxon>
        <taxon>Catharanthus</taxon>
    </lineage>
</organism>
<gene>
    <name evidence="1" type="ORF">M9H77_22874</name>
</gene>
<evidence type="ECO:0000313" key="2">
    <source>
        <dbReference type="Proteomes" id="UP001060085"/>
    </source>
</evidence>
<accession>A0ACC0AS45</accession>
<name>A0ACC0AS45_CATRO</name>
<dbReference type="Proteomes" id="UP001060085">
    <property type="component" value="Linkage Group LG05"/>
</dbReference>
<keyword evidence="2" id="KW-1185">Reference proteome</keyword>
<comment type="caution">
    <text evidence="1">The sequence shown here is derived from an EMBL/GenBank/DDBJ whole genome shotgun (WGS) entry which is preliminary data.</text>
</comment>
<proteinExistence type="predicted"/>
<reference evidence="2" key="1">
    <citation type="journal article" date="2023" name="Nat. Plants">
        <title>Single-cell RNA sequencing provides a high-resolution roadmap for understanding the multicellular compartmentation of specialized metabolism.</title>
        <authorList>
            <person name="Sun S."/>
            <person name="Shen X."/>
            <person name="Li Y."/>
            <person name="Li Y."/>
            <person name="Wang S."/>
            <person name="Li R."/>
            <person name="Zhang H."/>
            <person name="Shen G."/>
            <person name="Guo B."/>
            <person name="Wei J."/>
            <person name="Xu J."/>
            <person name="St-Pierre B."/>
            <person name="Chen S."/>
            <person name="Sun C."/>
        </authorList>
    </citation>
    <scope>NUCLEOTIDE SEQUENCE [LARGE SCALE GENOMIC DNA]</scope>
</reference>
<protein>
    <submittedName>
        <fullName evidence="1">Uncharacterized protein</fullName>
    </submittedName>
</protein>